<keyword evidence="3" id="KW-0677">Repeat</keyword>
<dbReference type="InterPro" id="IPR036318">
    <property type="entry name" value="FAD-bd_PCMH-like_sf"/>
</dbReference>
<dbReference type="CDD" id="cd04590">
    <property type="entry name" value="CBS_pair_CorC_HlyC_assoc"/>
    <property type="match status" value="1"/>
</dbReference>
<dbReference type="InterPro" id="IPR000644">
    <property type="entry name" value="CBS_dom"/>
</dbReference>
<keyword evidence="4 8" id="KW-1133">Transmembrane helix</keyword>
<feature type="domain" description="CNNM transmembrane" evidence="11">
    <location>
        <begin position="1"/>
        <end position="205"/>
    </location>
</feature>
<dbReference type="InterPro" id="IPR005170">
    <property type="entry name" value="Transptr-assoc_dom"/>
</dbReference>
<evidence type="ECO:0000256" key="4">
    <source>
        <dbReference type="ARBA" id="ARBA00022989"/>
    </source>
</evidence>
<evidence type="ECO:0000256" key="7">
    <source>
        <dbReference type="PROSITE-ProRule" id="PRU00703"/>
    </source>
</evidence>
<dbReference type="PANTHER" id="PTHR22777:SF17">
    <property type="entry name" value="UPF0053 PROTEIN SLL0260"/>
    <property type="match status" value="1"/>
</dbReference>
<comment type="caution">
    <text evidence="12">The sequence shown here is derived from an EMBL/GenBank/DDBJ whole genome shotgun (WGS) entry which is preliminary data.</text>
</comment>
<dbReference type="EMBL" id="BMGM01000005">
    <property type="protein sequence ID" value="GGE34220.1"/>
    <property type="molecule type" value="Genomic_DNA"/>
</dbReference>
<organism evidence="12 13">
    <name type="scientific">Psychroflexus planctonicus</name>
    <dbReference type="NCBI Taxonomy" id="1526575"/>
    <lineage>
        <taxon>Bacteria</taxon>
        <taxon>Pseudomonadati</taxon>
        <taxon>Bacteroidota</taxon>
        <taxon>Flavobacteriia</taxon>
        <taxon>Flavobacteriales</taxon>
        <taxon>Flavobacteriaceae</taxon>
        <taxon>Psychroflexus</taxon>
    </lineage>
</organism>
<keyword evidence="5 7" id="KW-0129">CBS domain</keyword>
<dbReference type="Pfam" id="PF00571">
    <property type="entry name" value="CBS"/>
    <property type="match status" value="2"/>
</dbReference>
<dbReference type="SMART" id="SM01091">
    <property type="entry name" value="CorC_HlyC"/>
    <property type="match status" value="1"/>
</dbReference>
<evidence type="ECO:0000313" key="13">
    <source>
        <dbReference type="Proteomes" id="UP000599179"/>
    </source>
</evidence>
<dbReference type="InterPro" id="IPR002550">
    <property type="entry name" value="CNNM"/>
</dbReference>
<evidence type="ECO:0000256" key="6">
    <source>
        <dbReference type="ARBA" id="ARBA00023136"/>
    </source>
</evidence>
<evidence type="ECO:0000256" key="2">
    <source>
        <dbReference type="ARBA" id="ARBA00022692"/>
    </source>
</evidence>
<dbReference type="PROSITE" id="PS51846">
    <property type="entry name" value="CNNM"/>
    <property type="match status" value="1"/>
</dbReference>
<name>A0ABQ1SIE1_9FLAO</name>
<evidence type="ECO:0000256" key="1">
    <source>
        <dbReference type="ARBA" id="ARBA00004141"/>
    </source>
</evidence>
<sequence>MDHQILVIFLALLFSAFFSGMEIAFISANKVFVELEKKQDNLVAKVLTQITKKPSKFIATMLIGNNVALVIYGFYMGDFLMSWITTVENPDFGLINFFFDEARLFTQTLISTLVILFTAEFFPKVFFQIYANNLIKVFAIPAYFFYVIFSFISSFVMWISDLVLNKFFNIKGDEVQLSFSKVELGNYINEQMEVAEQNEEIDSEIQLFQNALEFSDVKSREAMVPRNEIVAVEQNENPNQLIQLFSETGFSKVLVYNENKDDIIGYVHSFDMFKKPKNIKDILLPVIYVPESSLVKDVLNMLIRKRKSIAVVIDEYGGTSGMITVEDIVEELFGEIEDEHDPVQLNEKVIADNHYVFSARLEVDYLNETYKLNIPKSEQYETLGGFIVNFAEEIPTEGERIEIEHFILKIIKSSNTKIDTVELKLIED</sequence>
<evidence type="ECO:0000259" key="10">
    <source>
        <dbReference type="PROSITE" id="PS51371"/>
    </source>
</evidence>
<keyword evidence="13" id="KW-1185">Reference proteome</keyword>
<evidence type="ECO:0000259" key="11">
    <source>
        <dbReference type="PROSITE" id="PS51846"/>
    </source>
</evidence>
<dbReference type="InterPro" id="IPR016169">
    <property type="entry name" value="FAD-bd_PCMH_sub2"/>
</dbReference>
<dbReference type="Gene3D" id="3.30.465.10">
    <property type="match status" value="1"/>
</dbReference>
<evidence type="ECO:0000256" key="5">
    <source>
        <dbReference type="ARBA" id="ARBA00023122"/>
    </source>
</evidence>
<evidence type="ECO:0000256" key="8">
    <source>
        <dbReference type="PROSITE-ProRule" id="PRU01193"/>
    </source>
</evidence>
<feature type="domain" description="CBS" evidence="10">
    <location>
        <begin position="282"/>
        <end position="339"/>
    </location>
</feature>
<dbReference type="PANTHER" id="PTHR22777">
    <property type="entry name" value="HEMOLYSIN-RELATED"/>
    <property type="match status" value="1"/>
</dbReference>
<dbReference type="Pfam" id="PF01595">
    <property type="entry name" value="CNNM"/>
    <property type="match status" value="1"/>
</dbReference>
<dbReference type="SMART" id="SM00116">
    <property type="entry name" value="CBS"/>
    <property type="match status" value="2"/>
</dbReference>
<dbReference type="PROSITE" id="PS51371">
    <property type="entry name" value="CBS"/>
    <property type="match status" value="1"/>
</dbReference>
<feature type="transmembrane region" description="Helical" evidence="9">
    <location>
        <begin position="134"/>
        <end position="159"/>
    </location>
</feature>
<dbReference type="SUPFAM" id="SSF54631">
    <property type="entry name" value="CBS-domain pair"/>
    <property type="match status" value="1"/>
</dbReference>
<dbReference type="InterPro" id="IPR044751">
    <property type="entry name" value="Ion_transp-like_CBS"/>
</dbReference>
<dbReference type="Proteomes" id="UP000599179">
    <property type="component" value="Unassembled WGS sequence"/>
</dbReference>
<protein>
    <submittedName>
        <fullName evidence="12">Hemolysin</fullName>
    </submittedName>
</protein>
<feature type="transmembrane region" description="Helical" evidence="9">
    <location>
        <begin position="62"/>
        <end position="84"/>
    </location>
</feature>
<dbReference type="Pfam" id="PF03471">
    <property type="entry name" value="CorC_HlyC"/>
    <property type="match status" value="1"/>
</dbReference>
<evidence type="ECO:0000256" key="3">
    <source>
        <dbReference type="ARBA" id="ARBA00022737"/>
    </source>
</evidence>
<keyword evidence="6 8" id="KW-0472">Membrane</keyword>
<dbReference type="InterPro" id="IPR046342">
    <property type="entry name" value="CBS_dom_sf"/>
</dbReference>
<keyword evidence="2 8" id="KW-0812">Transmembrane</keyword>
<proteinExistence type="predicted"/>
<evidence type="ECO:0000313" key="12">
    <source>
        <dbReference type="EMBL" id="GGE34220.1"/>
    </source>
</evidence>
<feature type="transmembrane region" description="Helical" evidence="9">
    <location>
        <begin position="6"/>
        <end position="28"/>
    </location>
</feature>
<reference evidence="13" key="1">
    <citation type="journal article" date="2019" name="Int. J. Syst. Evol. Microbiol.">
        <title>The Global Catalogue of Microorganisms (GCM) 10K type strain sequencing project: providing services to taxonomists for standard genome sequencing and annotation.</title>
        <authorList>
            <consortium name="The Broad Institute Genomics Platform"/>
            <consortium name="The Broad Institute Genome Sequencing Center for Infectious Disease"/>
            <person name="Wu L."/>
            <person name="Ma J."/>
        </authorList>
    </citation>
    <scope>NUCLEOTIDE SEQUENCE [LARGE SCALE GENOMIC DNA]</scope>
    <source>
        <strain evidence="13">CGMCC 1.12931</strain>
    </source>
</reference>
<accession>A0ABQ1SIE1</accession>
<dbReference type="SUPFAM" id="SSF56176">
    <property type="entry name" value="FAD-binding/transporter-associated domain-like"/>
    <property type="match status" value="1"/>
</dbReference>
<comment type="subcellular location">
    <subcellularLocation>
        <location evidence="1">Membrane</location>
        <topology evidence="1">Multi-pass membrane protein</topology>
    </subcellularLocation>
</comment>
<dbReference type="RefSeq" id="WP_188458300.1">
    <property type="nucleotide sequence ID" value="NZ_BMGM01000005.1"/>
</dbReference>
<dbReference type="Gene3D" id="3.10.580.10">
    <property type="entry name" value="CBS-domain"/>
    <property type="match status" value="1"/>
</dbReference>
<gene>
    <name evidence="12" type="ORF">GCM10010832_13000</name>
</gene>
<evidence type="ECO:0000256" key="9">
    <source>
        <dbReference type="SAM" id="Phobius"/>
    </source>
</evidence>
<feature type="transmembrane region" description="Helical" evidence="9">
    <location>
        <begin position="104"/>
        <end position="122"/>
    </location>
</feature>